<dbReference type="Pfam" id="PF01467">
    <property type="entry name" value="CTP_transf_like"/>
    <property type="match status" value="1"/>
</dbReference>
<evidence type="ECO:0000259" key="3">
    <source>
        <dbReference type="Pfam" id="PF01467"/>
    </source>
</evidence>
<dbReference type="AlphaFoldDB" id="A0A917INN2"/>
<dbReference type="PROSITE" id="PS51257">
    <property type="entry name" value="PROKAR_LIPOPROTEIN"/>
    <property type="match status" value="1"/>
</dbReference>
<keyword evidence="5" id="KW-1185">Reference proteome</keyword>
<accession>A0A917INN2</accession>
<dbReference type="Gene3D" id="3.40.50.620">
    <property type="entry name" value="HUPs"/>
    <property type="match status" value="1"/>
</dbReference>
<proteinExistence type="predicted"/>
<organism evidence="4 5">
    <name type="scientific">Filimonas zeae</name>
    <dbReference type="NCBI Taxonomy" id="1737353"/>
    <lineage>
        <taxon>Bacteria</taxon>
        <taxon>Pseudomonadati</taxon>
        <taxon>Bacteroidota</taxon>
        <taxon>Chitinophagia</taxon>
        <taxon>Chitinophagales</taxon>
        <taxon>Chitinophagaceae</taxon>
        <taxon>Filimonas</taxon>
    </lineage>
</organism>
<dbReference type="GO" id="GO:0016779">
    <property type="term" value="F:nucleotidyltransferase activity"/>
    <property type="evidence" value="ECO:0007669"/>
    <property type="project" value="UniProtKB-KW"/>
</dbReference>
<protein>
    <recommendedName>
        <fullName evidence="3">Cytidyltransferase-like domain-containing protein</fullName>
    </recommendedName>
</protein>
<dbReference type="Proteomes" id="UP000627292">
    <property type="component" value="Unassembled WGS sequence"/>
</dbReference>
<evidence type="ECO:0000256" key="1">
    <source>
        <dbReference type="ARBA" id="ARBA00022679"/>
    </source>
</evidence>
<evidence type="ECO:0000256" key="2">
    <source>
        <dbReference type="ARBA" id="ARBA00022695"/>
    </source>
</evidence>
<dbReference type="NCBIfam" id="TIGR00125">
    <property type="entry name" value="cyt_tran_rel"/>
    <property type="match status" value="1"/>
</dbReference>
<dbReference type="PANTHER" id="PTHR21342">
    <property type="entry name" value="PHOSPHOPANTETHEINE ADENYLYLTRANSFERASE"/>
    <property type="match status" value="1"/>
</dbReference>
<name>A0A917INN2_9BACT</name>
<dbReference type="RefSeq" id="WP_188950289.1">
    <property type="nucleotide sequence ID" value="NZ_BMIB01000001.1"/>
</dbReference>
<gene>
    <name evidence="4" type="ORF">GCM10011379_04440</name>
</gene>
<feature type="domain" description="Cytidyltransferase-like" evidence="3">
    <location>
        <begin position="145"/>
        <end position="195"/>
    </location>
</feature>
<reference evidence="4" key="1">
    <citation type="journal article" date="2014" name="Int. J. Syst. Evol. Microbiol.">
        <title>Complete genome sequence of Corynebacterium casei LMG S-19264T (=DSM 44701T), isolated from a smear-ripened cheese.</title>
        <authorList>
            <consortium name="US DOE Joint Genome Institute (JGI-PGF)"/>
            <person name="Walter F."/>
            <person name="Albersmeier A."/>
            <person name="Kalinowski J."/>
            <person name="Ruckert C."/>
        </authorList>
    </citation>
    <scope>NUCLEOTIDE SEQUENCE</scope>
    <source>
        <strain evidence="4">CGMCC 1.15290</strain>
    </source>
</reference>
<reference evidence="4" key="2">
    <citation type="submission" date="2020-09" db="EMBL/GenBank/DDBJ databases">
        <authorList>
            <person name="Sun Q."/>
            <person name="Zhou Y."/>
        </authorList>
    </citation>
    <scope>NUCLEOTIDE SEQUENCE</scope>
    <source>
        <strain evidence="4">CGMCC 1.15290</strain>
    </source>
</reference>
<dbReference type="EMBL" id="BMIB01000001">
    <property type="protein sequence ID" value="GGH58583.1"/>
    <property type="molecule type" value="Genomic_DNA"/>
</dbReference>
<comment type="caution">
    <text evidence="4">The sequence shown here is derived from an EMBL/GenBank/DDBJ whole genome shotgun (WGS) entry which is preliminary data.</text>
</comment>
<evidence type="ECO:0000313" key="5">
    <source>
        <dbReference type="Proteomes" id="UP000627292"/>
    </source>
</evidence>
<dbReference type="InterPro" id="IPR004821">
    <property type="entry name" value="Cyt_trans-like"/>
</dbReference>
<keyword evidence="2" id="KW-0548">Nucleotidyltransferase</keyword>
<sequence>MCKRTLLATDWRALTGTQLSFIQQLTSSCDELIILLQEDDLYPANTAAVTGGDFVVQLRQLLQAHICIPVYLLPVPSRGATPLYTWLKWRVVCPAFNQVYTSPGNNIPAMQASLRVPVHPLPQPSGAAIQWPAVPLPTPARGLFVTRTQPLHNGHVACLTQMLQEVEEIVVVIAMAERSHQPTNIATGGERLAMLLPVLEELAPGKYYLAALPYSDYYMENLYELESLLPAFQYIYTTNPGTMAMAATGGYPVKTFNTGLPVSSTLVRDCMLQGLPYQQYVPPTVYKQLQQTGMATRLQQIMAKEQER</sequence>
<keyword evidence="1" id="KW-0808">Transferase</keyword>
<evidence type="ECO:0000313" key="4">
    <source>
        <dbReference type="EMBL" id="GGH58583.1"/>
    </source>
</evidence>
<dbReference type="PANTHER" id="PTHR21342:SF0">
    <property type="entry name" value="BIFUNCTIONAL NMN ADENYLYLTRANSFERASE_NUDIX HYDROLASE"/>
    <property type="match status" value="1"/>
</dbReference>
<dbReference type="InterPro" id="IPR014729">
    <property type="entry name" value="Rossmann-like_a/b/a_fold"/>
</dbReference>
<dbReference type="SUPFAM" id="SSF52374">
    <property type="entry name" value="Nucleotidylyl transferase"/>
    <property type="match status" value="1"/>
</dbReference>